<feature type="domain" description="Novel STAND NTPase 3" evidence="3">
    <location>
        <begin position="235"/>
        <end position="293"/>
    </location>
</feature>
<evidence type="ECO:0000256" key="1">
    <source>
        <dbReference type="SAM" id="Coils"/>
    </source>
</evidence>
<keyword evidence="5" id="KW-1185">Reference proteome</keyword>
<protein>
    <submittedName>
        <fullName evidence="4">Uncharacterized protein</fullName>
    </submittedName>
</protein>
<dbReference type="Proteomes" id="UP000507470">
    <property type="component" value="Unassembled WGS sequence"/>
</dbReference>
<name>A0A6J8EQ07_MYTCO</name>
<sequence>MAAISREVSNYIKIALLVLRISPKAVRVKFDIEFHPERLRKTLDENYRKLQELYQKKRILSKEQWDLLFPLKRKGEISSQNFDITLMMLLIRNLTEITISSILPLPSQISLCDDLTRIHFYRNKIAHVEDATISETDFTKYWDDTTQAIIRLGGEVLRERCSELQKQEFNVDESEDHLRQLQVEFRLAAVENKVMELTDKMSYLEEEQEDPIPKNIRDIIKKQIEGWKRKDNCFFIKTKRSEYALQRVVENNCVVLTGGPGVGKTFIARHITLMLERKGYRIIPVSKPKDIRKF</sequence>
<evidence type="ECO:0000313" key="4">
    <source>
        <dbReference type="EMBL" id="CAC5421615.1"/>
    </source>
</evidence>
<dbReference type="InterPro" id="IPR049050">
    <property type="entry name" value="nSTAND3"/>
</dbReference>
<evidence type="ECO:0000259" key="2">
    <source>
        <dbReference type="Pfam" id="PF18738"/>
    </source>
</evidence>
<feature type="domain" description="DZIP3-like HEPN" evidence="2">
    <location>
        <begin position="36"/>
        <end position="172"/>
    </location>
</feature>
<evidence type="ECO:0000259" key="3">
    <source>
        <dbReference type="Pfam" id="PF20720"/>
    </source>
</evidence>
<dbReference type="InterPro" id="IPR027417">
    <property type="entry name" value="P-loop_NTPase"/>
</dbReference>
<dbReference type="Pfam" id="PF18738">
    <property type="entry name" value="HEPN_DZIP3"/>
    <property type="match status" value="1"/>
</dbReference>
<feature type="coiled-coil region" evidence="1">
    <location>
        <begin position="164"/>
        <end position="207"/>
    </location>
</feature>
<accession>A0A6J8EQ07</accession>
<dbReference type="SUPFAM" id="SSF52540">
    <property type="entry name" value="P-loop containing nucleoside triphosphate hydrolases"/>
    <property type="match status" value="1"/>
</dbReference>
<dbReference type="AlphaFoldDB" id="A0A6J8EQ07"/>
<dbReference type="Pfam" id="PF20720">
    <property type="entry name" value="nSTAND3"/>
    <property type="match status" value="1"/>
</dbReference>
<organism evidence="4 5">
    <name type="scientific">Mytilus coruscus</name>
    <name type="common">Sea mussel</name>
    <dbReference type="NCBI Taxonomy" id="42192"/>
    <lineage>
        <taxon>Eukaryota</taxon>
        <taxon>Metazoa</taxon>
        <taxon>Spiralia</taxon>
        <taxon>Lophotrochozoa</taxon>
        <taxon>Mollusca</taxon>
        <taxon>Bivalvia</taxon>
        <taxon>Autobranchia</taxon>
        <taxon>Pteriomorphia</taxon>
        <taxon>Mytilida</taxon>
        <taxon>Mytiloidea</taxon>
        <taxon>Mytilidae</taxon>
        <taxon>Mytilinae</taxon>
        <taxon>Mytilus</taxon>
    </lineage>
</organism>
<evidence type="ECO:0000313" key="5">
    <source>
        <dbReference type="Proteomes" id="UP000507470"/>
    </source>
</evidence>
<dbReference type="EMBL" id="CACVKT020009359">
    <property type="protein sequence ID" value="CAC5421615.1"/>
    <property type="molecule type" value="Genomic_DNA"/>
</dbReference>
<reference evidence="4 5" key="1">
    <citation type="submission" date="2020-06" db="EMBL/GenBank/DDBJ databases">
        <authorList>
            <person name="Li R."/>
            <person name="Bekaert M."/>
        </authorList>
    </citation>
    <scope>NUCLEOTIDE SEQUENCE [LARGE SCALE GENOMIC DNA]</scope>
    <source>
        <strain evidence="5">wild</strain>
    </source>
</reference>
<keyword evidence="1" id="KW-0175">Coiled coil</keyword>
<dbReference type="InterPro" id="IPR041249">
    <property type="entry name" value="HEPN_DZIP3"/>
</dbReference>
<dbReference type="OrthoDB" id="10013686at2759"/>
<proteinExistence type="predicted"/>
<gene>
    <name evidence="4" type="ORF">MCOR_53715</name>
</gene>
<dbReference type="Gene3D" id="3.40.50.300">
    <property type="entry name" value="P-loop containing nucleotide triphosphate hydrolases"/>
    <property type="match status" value="1"/>
</dbReference>